<proteinExistence type="predicted"/>
<dbReference type="GO" id="GO:0020037">
    <property type="term" value="F:heme binding"/>
    <property type="evidence" value="ECO:0007669"/>
    <property type="project" value="InterPro"/>
</dbReference>
<sequence length="116" mass="13220">MYTIDVLGRTILGKDFKCCETLKRDENIDAMDFLSTEFIRMIGSPFNLAARFYNIPTRANREHALAQKRARNFIKENIKEHRTSSNNANILSALLDLGLANTTKRLQVCLTIGNDQ</sequence>
<reference evidence="1" key="1">
    <citation type="submission" date="2021-01" db="EMBL/GenBank/DDBJ databases">
        <authorList>
            <person name="Corre E."/>
            <person name="Pelletier E."/>
            <person name="Niang G."/>
            <person name="Scheremetjew M."/>
            <person name="Finn R."/>
            <person name="Kale V."/>
            <person name="Holt S."/>
            <person name="Cochrane G."/>
            <person name="Meng A."/>
            <person name="Brown T."/>
            <person name="Cohen L."/>
        </authorList>
    </citation>
    <scope>NUCLEOTIDE SEQUENCE</scope>
    <source>
        <strain evidence="1">CCMP1452</strain>
    </source>
</reference>
<dbReference type="GO" id="GO:0005506">
    <property type="term" value="F:iron ion binding"/>
    <property type="evidence" value="ECO:0007669"/>
    <property type="project" value="InterPro"/>
</dbReference>
<name>A0A7S2RSS4_9STRA</name>
<dbReference type="InterPro" id="IPR036396">
    <property type="entry name" value="Cyt_P450_sf"/>
</dbReference>
<dbReference type="EMBL" id="HBHI01018171">
    <property type="protein sequence ID" value="CAD9679699.1"/>
    <property type="molecule type" value="Transcribed_RNA"/>
</dbReference>
<dbReference type="GO" id="GO:0016705">
    <property type="term" value="F:oxidoreductase activity, acting on paired donors, with incorporation or reduction of molecular oxygen"/>
    <property type="evidence" value="ECO:0007669"/>
    <property type="project" value="InterPro"/>
</dbReference>
<dbReference type="SUPFAM" id="SSF48264">
    <property type="entry name" value="Cytochrome P450"/>
    <property type="match status" value="1"/>
</dbReference>
<dbReference type="Gene3D" id="1.10.630.10">
    <property type="entry name" value="Cytochrome P450"/>
    <property type="match status" value="1"/>
</dbReference>
<organism evidence="1">
    <name type="scientific">Eucampia antarctica</name>
    <dbReference type="NCBI Taxonomy" id="49252"/>
    <lineage>
        <taxon>Eukaryota</taxon>
        <taxon>Sar</taxon>
        <taxon>Stramenopiles</taxon>
        <taxon>Ochrophyta</taxon>
        <taxon>Bacillariophyta</taxon>
        <taxon>Mediophyceae</taxon>
        <taxon>Biddulphiophycidae</taxon>
        <taxon>Hemiaulales</taxon>
        <taxon>Hemiaulaceae</taxon>
        <taxon>Eucampia</taxon>
    </lineage>
</organism>
<protein>
    <submittedName>
        <fullName evidence="1">Uncharacterized protein</fullName>
    </submittedName>
</protein>
<evidence type="ECO:0000313" key="1">
    <source>
        <dbReference type="EMBL" id="CAD9679699.1"/>
    </source>
</evidence>
<dbReference type="InterPro" id="IPR001128">
    <property type="entry name" value="Cyt_P450"/>
</dbReference>
<dbReference type="AlphaFoldDB" id="A0A7S2RSS4"/>
<dbReference type="Pfam" id="PF00067">
    <property type="entry name" value="p450"/>
    <property type="match status" value="1"/>
</dbReference>
<accession>A0A7S2RSS4</accession>
<dbReference type="GO" id="GO:0004497">
    <property type="term" value="F:monooxygenase activity"/>
    <property type="evidence" value="ECO:0007669"/>
    <property type="project" value="InterPro"/>
</dbReference>
<gene>
    <name evidence="1" type="ORF">EANT1437_LOCUS9287</name>
</gene>